<protein>
    <submittedName>
        <fullName evidence="1">TetR family transcriptional regulator</fullName>
    </submittedName>
</protein>
<evidence type="ECO:0000313" key="2">
    <source>
        <dbReference type="Proteomes" id="UP001205920"/>
    </source>
</evidence>
<sequence length="89" mass="9451">MRSLSSEQLLAIADECAHIYKVRIRSFAALCACAAVPGAHLHGVPVYDTAHAAARGLADTIRALRPLTGANDAFADVAGTTYLRWVEEA</sequence>
<dbReference type="EMBL" id="JAEUWV010000015">
    <property type="protein sequence ID" value="MCO6395071.1"/>
    <property type="molecule type" value="Genomic_DNA"/>
</dbReference>
<keyword evidence="2" id="KW-1185">Reference proteome</keyword>
<reference evidence="1 2" key="1">
    <citation type="submission" date="2021-01" db="EMBL/GenBank/DDBJ databases">
        <title>Identification and Characterization of Corynebacterium sp.</title>
        <authorList>
            <person name="Luo Q."/>
            <person name="Qu P."/>
            <person name="Chen Q."/>
        </authorList>
    </citation>
    <scope>NUCLEOTIDE SEQUENCE [LARGE SCALE GENOMIC DNA]</scope>
    <source>
        <strain evidence="1 2">MC-18</strain>
    </source>
</reference>
<name>A0AAW5HZ24_9CORY</name>
<gene>
    <name evidence="1" type="ORF">JMN37_08845</name>
</gene>
<dbReference type="Proteomes" id="UP001205920">
    <property type="component" value="Unassembled WGS sequence"/>
</dbReference>
<comment type="caution">
    <text evidence="1">The sequence shown here is derived from an EMBL/GenBank/DDBJ whole genome shotgun (WGS) entry which is preliminary data.</text>
</comment>
<organism evidence="1 2">
    <name type="scientific">Corynebacterium lipophilum</name>
    <dbReference type="NCBI Taxonomy" id="2804918"/>
    <lineage>
        <taxon>Bacteria</taxon>
        <taxon>Bacillati</taxon>
        <taxon>Actinomycetota</taxon>
        <taxon>Actinomycetes</taxon>
        <taxon>Mycobacteriales</taxon>
        <taxon>Corynebacteriaceae</taxon>
        <taxon>Corynebacterium</taxon>
    </lineage>
</organism>
<evidence type="ECO:0000313" key="1">
    <source>
        <dbReference type="EMBL" id="MCO6395071.1"/>
    </source>
</evidence>
<proteinExistence type="predicted"/>
<dbReference type="RefSeq" id="WP_252931813.1">
    <property type="nucleotide sequence ID" value="NZ_JAEUWV010000015.1"/>
</dbReference>
<dbReference type="AlphaFoldDB" id="A0AAW5HZ24"/>
<accession>A0AAW5HZ24</accession>